<feature type="binding site" evidence="20">
    <location>
        <position position="377"/>
    </location>
    <ligand>
        <name>UDP-N-acetyl-alpha-D-glucosamine</name>
        <dbReference type="ChEBI" id="CHEBI:57705"/>
    </ligand>
</feature>
<dbReference type="SUPFAM" id="SSF53448">
    <property type="entry name" value="Nucleotide-diphospho-sugar transferases"/>
    <property type="match status" value="1"/>
</dbReference>
<dbReference type="NCBIfam" id="TIGR01173">
    <property type="entry name" value="glmU"/>
    <property type="match status" value="1"/>
</dbReference>
<keyword evidence="7 20" id="KW-0808">Transferase</keyword>
<feature type="binding site" evidence="20">
    <location>
        <position position="440"/>
    </location>
    <ligand>
        <name>acetyl-CoA</name>
        <dbReference type="ChEBI" id="CHEBI:57288"/>
    </ligand>
</feature>
<dbReference type="Pfam" id="PF00483">
    <property type="entry name" value="NTP_transferase"/>
    <property type="match status" value="1"/>
</dbReference>
<comment type="catalytic activity">
    <reaction evidence="18 20">
        <text>N-acetyl-alpha-D-glucosamine 1-phosphate + UTP + H(+) = UDP-N-acetyl-alpha-D-glucosamine + diphosphate</text>
        <dbReference type="Rhea" id="RHEA:13509"/>
        <dbReference type="ChEBI" id="CHEBI:15378"/>
        <dbReference type="ChEBI" id="CHEBI:33019"/>
        <dbReference type="ChEBI" id="CHEBI:46398"/>
        <dbReference type="ChEBI" id="CHEBI:57705"/>
        <dbReference type="ChEBI" id="CHEBI:57776"/>
        <dbReference type="EC" id="2.7.7.23"/>
    </reaction>
</comment>
<evidence type="ECO:0000256" key="2">
    <source>
        <dbReference type="ARBA" id="ARBA00005166"/>
    </source>
</evidence>
<evidence type="ECO:0000256" key="17">
    <source>
        <dbReference type="ARBA" id="ARBA00048247"/>
    </source>
</evidence>
<feature type="binding site" evidence="20">
    <location>
        <position position="351"/>
    </location>
    <ligand>
        <name>UDP-N-acetyl-alpha-D-glucosamine</name>
        <dbReference type="ChEBI" id="CHEBI:57705"/>
    </ligand>
</feature>
<gene>
    <name evidence="20 22" type="primary">glmU</name>
    <name evidence="22" type="ORF">H1164_05970</name>
</gene>
<dbReference type="GO" id="GO:0000902">
    <property type="term" value="P:cell morphogenesis"/>
    <property type="evidence" value="ECO:0007669"/>
    <property type="project" value="UniProtKB-UniRule"/>
</dbReference>
<evidence type="ECO:0000256" key="8">
    <source>
        <dbReference type="ARBA" id="ARBA00022695"/>
    </source>
</evidence>
<feature type="binding site" evidence="20">
    <location>
        <position position="228"/>
    </location>
    <ligand>
        <name>UDP-N-acetyl-alpha-D-glucosamine</name>
        <dbReference type="ChEBI" id="CHEBI:57705"/>
    </ligand>
</feature>
<dbReference type="GO" id="GO:0003977">
    <property type="term" value="F:UDP-N-acetylglucosamine diphosphorylase activity"/>
    <property type="evidence" value="ECO:0007669"/>
    <property type="project" value="UniProtKB-UniRule"/>
</dbReference>
<dbReference type="OrthoDB" id="9775031at2"/>
<dbReference type="InterPro" id="IPR018357">
    <property type="entry name" value="Hexapep_transf_CS"/>
</dbReference>
<feature type="binding site" evidence="20">
    <location>
        <position position="170"/>
    </location>
    <ligand>
        <name>UDP-N-acetyl-alpha-D-glucosamine</name>
        <dbReference type="ChEBI" id="CHEBI:57705"/>
    </ligand>
</feature>
<reference evidence="22 23" key="1">
    <citation type="submission" date="2020-07" db="EMBL/GenBank/DDBJ databases">
        <authorList>
            <person name="Feng H."/>
        </authorList>
    </citation>
    <scope>NUCLEOTIDE SEQUENCE [LARGE SCALE GENOMIC DNA]</scope>
    <source>
        <strain evidence="23">s-11</strain>
    </source>
</reference>
<evidence type="ECO:0000313" key="22">
    <source>
        <dbReference type="EMBL" id="MBA4542448.1"/>
    </source>
</evidence>
<dbReference type="GO" id="GO:0006048">
    <property type="term" value="P:UDP-N-acetylglucosamine biosynthetic process"/>
    <property type="evidence" value="ECO:0007669"/>
    <property type="project" value="UniProtKB-UniPathway"/>
</dbReference>
<dbReference type="EMBL" id="JACEIP010000006">
    <property type="protein sequence ID" value="MBA4542448.1"/>
    <property type="molecule type" value="Genomic_DNA"/>
</dbReference>
<keyword evidence="11 20" id="KW-0460">Magnesium</keyword>
<dbReference type="CDD" id="cd02540">
    <property type="entry name" value="GT2_GlmU_N_bac"/>
    <property type="match status" value="1"/>
</dbReference>
<evidence type="ECO:0000256" key="12">
    <source>
        <dbReference type="ARBA" id="ARBA00022960"/>
    </source>
</evidence>
<dbReference type="InterPro" id="IPR005882">
    <property type="entry name" value="Bifunctional_GlmU"/>
</dbReference>
<comment type="subcellular location">
    <subcellularLocation>
        <location evidence="1 20">Cytoplasm</location>
    </subcellularLocation>
</comment>
<evidence type="ECO:0000256" key="6">
    <source>
        <dbReference type="ARBA" id="ARBA00022490"/>
    </source>
</evidence>
<evidence type="ECO:0000256" key="14">
    <source>
        <dbReference type="ARBA" id="ARBA00023268"/>
    </source>
</evidence>
<sequence>MQHVYAVILAAGKGTRMKSRKHKVLHPVCGKPMIDHILDTLDELETEKTILVVGHQAEAVKEHLGDRVLFADQKEQLGTAHAVMQARPLLQNEEGITLVINGDHPLFTAETFRKLVENHRASGAAATVLTAVMENPTGYGRIVRREDGQVDRIVEQKDASEEERAIKEINTGTYCFDNQKLFSALSLVNNNNAQGEYYLPDVVAILREQGQPIRAEILDDPDEAMGVNDRVQMAEAAKQMRERILRKAMRSGVTIIDPASTYIEADVEIGPDTVIEPGTFLRGKTVIGEGCHIGPQADLSDVVVADGARIRYAVIEGSKIREQAKVGPYAYLRPGTDLGANTKVGCFVDLKKANIGNGTKISHLAYVGDADVGENVNVSCGVITVNYDGLNKHKTVIEDGAFVGCNVNLVAPVKVEEGAYVAAGSTITDNVPKDALAIARERQTNKPGYAQKLKEKRSAK</sequence>
<evidence type="ECO:0000256" key="13">
    <source>
        <dbReference type="ARBA" id="ARBA00022984"/>
    </source>
</evidence>
<dbReference type="InterPro" id="IPR011004">
    <property type="entry name" value="Trimer_LpxA-like_sf"/>
</dbReference>
<dbReference type="InterPro" id="IPR005835">
    <property type="entry name" value="NTP_transferase_dom"/>
</dbReference>
<keyword evidence="16 20" id="KW-0961">Cell wall biogenesis/degradation</keyword>
<keyword evidence="13 20" id="KW-0573">Peptidoglycan synthesis</keyword>
<evidence type="ECO:0000256" key="20">
    <source>
        <dbReference type="HAMAP-Rule" id="MF_01631"/>
    </source>
</evidence>
<evidence type="ECO:0000256" key="15">
    <source>
        <dbReference type="ARBA" id="ARBA00023315"/>
    </source>
</evidence>
<comment type="pathway">
    <text evidence="3 20">Nucleotide-sugar biosynthesis; UDP-N-acetyl-alpha-D-glucosamine biosynthesis; UDP-N-acetyl-alpha-D-glucosamine from N-acetyl-alpha-D-glucosamine 1-phosphate: step 1/1.</text>
</comment>
<evidence type="ECO:0000313" key="23">
    <source>
        <dbReference type="Proteomes" id="UP000530514"/>
    </source>
</evidence>
<evidence type="ECO:0000256" key="16">
    <source>
        <dbReference type="ARBA" id="ARBA00023316"/>
    </source>
</evidence>
<feature type="domain" description="Nucleotidyl transferase" evidence="21">
    <location>
        <begin position="6"/>
        <end position="212"/>
    </location>
</feature>
<feature type="binding site" evidence="20">
    <location>
        <position position="103"/>
    </location>
    <ligand>
        <name>Mg(2+)</name>
        <dbReference type="ChEBI" id="CHEBI:18420"/>
    </ligand>
</feature>
<comment type="caution">
    <text evidence="22">The sequence shown here is derived from an EMBL/GenBank/DDBJ whole genome shotgun (WGS) entry which is preliminary data.</text>
</comment>
<proteinExistence type="inferred from homology"/>
<evidence type="ECO:0000256" key="5">
    <source>
        <dbReference type="ARBA" id="ARBA00007947"/>
    </source>
</evidence>
<dbReference type="GO" id="GO:0071555">
    <property type="term" value="P:cell wall organization"/>
    <property type="evidence" value="ECO:0007669"/>
    <property type="project" value="UniProtKB-KW"/>
</dbReference>
<feature type="region of interest" description="N-acetyltransferase" evidence="20">
    <location>
        <begin position="252"/>
        <end position="460"/>
    </location>
</feature>
<evidence type="ECO:0000256" key="9">
    <source>
        <dbReference type="ARBA" id="ARBA00022723"/>
    </source>
</evidence>
<dbReference type="InterPro" id="IPR038009">
    <property type="entry name" value="GlmU_C_LbH"/>
</dbReference>
<feature type="binding site" evidence="20">
    <location>
        <position position="23"/>
    </location>
    <ligand>
        <name>UDP-N-acetyl-alpha-D-glucosamine</name>
        <dbReference type="ChEBI" id="CHEBI:57705"/>
    </ligand>
</feature>
<keyword evidence="15 20" id="KW-0012">Acyltransferase</keyword>
<keyword evidence="9 20" id="KW-0479">Metal-binding</keyword>
<protein>
    <recommendedName>
        <fullName evidence="20">Bifunctional protein GlmU</fullName>
    </recommendedName>
    <domain>
        <recommendedName>
            <fullName evidence="20">UDP-N-acetylglucosamine pyrophosphorylase</fullName>
            <ecNumber evidence="20">2.7.7.23</ecNumber>
        </recommendedName>
        <alternativeName>
            <fullName evidence="20">N-acetylglucosamine-1-phosphate uridyltransferase</fullName>
        </alternativeName>
    </domain>
    <domain>
        <recommendedName>
            <fullName evidence="20">Glucosamine-1-phosphate N-acetyltransferase</fullName>
            <ecNumber evidence="20">2.3.1.157</ecNumber>
        </recommendedName>
    </domain>
</protein>
<feature type="binding site" evidence="20">
    <location>
        <position position="333"/>
    </location>
    <ligand>
        <name>UDP-N-acetyl-alpha-D-glucosamine</name>
        <dbReference type="ChEBI" id="CHEBI:57705"/>
    </ligand>
</feature>
<evidence type="ECO:0000256" key="7">
    <source>
        <dbReference type="ARBA" id="ARBA00022679"/>
    </source>
</evidence>
<feature type="binding site" evidence="20">
    <location>
        <position position="366"/>
    </location>
    <ligand>
        <name>UDP-N-acetyl-alpha-D-glucosamine</name>
        <dbReference type="ChEBI" id="CHEBI:57705"/>
    </ligand>
</feature>
<evidence type="ECO:0000256" key="11">
    <source>
        <dbReference type="ARBA" id="ARBA00022842"/>
    </source>
</evidence>
<dbReference type="UniPathway" id="UPA00973"/>
<evidence type="ECO:0000256" key="18">
    <source>
        <dbReference type="ARBA" id="ARBA00048493"/>
    </source>
</evidence>
<dbReference type="Pfam" id="PF00132">
    <property type="entry name" value="Hexapep"/>
    <property type="match status" value="1"/>
</dbReference>
<dbReference type="InterPro" id="IPR029044">
    <property type="entry name" value="Nucleotide-diphossugar_trans"/>
</dbReference>
<evidence type="ECO:0000256" key="19">
    <source>
        <dbReference type="ARBA" id="ARBA00049628"/>
    </source>
</evidence>
<comment type="similarity">
    <text evidence="4 20">In the C-terminal section; belongs to the transferase hexapeptide repeat family.</text>
</comment>
<dbReference type="GO" id="GO:0009245">
    <property type="term" value="P:lipid A biosynthetic process"/>
    <property type="evidence" value="ECO:0007669"/>
    <property type="project" value="UniProtKB-UniRule"/>
</dbReference>
<feature type="region of interest" description="Linker" evidence="20">
    <location>
        <begin position="231"/>
        <end position="251"/>
    </location>
</feature>
<dbReference type="GO" id="GO:0005737">
    <property type="term" value="C:cytoplasm"/>
    <property type="evidence" value="ECO:0007669"/>
    <property type="project" value="UniProtKB-SubCell"/>
</dbReference>
<dbReference type="RefSeq" id="WP_033100699.1">
    <property type="nucleotide sequence ID" value="NZ_JACEIP010000006.1"/>
</dbReference>
<comment type="similarity">
    <text evidence="5 20">In the N-terminal section; belongs to the N-acetylglucosamine-1-phosphate uridyltransferase family.</text>
</comment>
<dbReference type="GO" id="GO:0019134">
    <property type="term" value="F:glucosamine-1-phosphate N-acetyltransferase activity"/>
    <property type="evidence" value="ECO:0007669"/>
    <property type="project" value="UniProtKB-UniRule"/>
</dbReference>
<comment type="caution">
    <text evidence="20">Lacks conserved residue(s) required for the propagation of feature annotation.</text>
</comment>
<dbReference type="EC" id="2.7.7.23" evidence="20"/>
<name>A0A7W1X966_9BACL</name>
<keyword evidence="10 20" id="KW-0677">Repeat</keyword>
<feature type="binding site" evidence="20">
    <location>
        <position position="228"/>
    </location>
    <ligand>
        <name>Mg(2+)</name>
        <dbReference type="ChEBI" id="CHEBI:18420"/>
    </ligand>
</feature>
<evidence type="ECO:0000256" key="3">
    <source>
        <dbReference type="ARBA" id="ARBA00005208"/>
    </source>
</evidence>
<feature type="binding site" evidence="20">
    <location>
        <position position="73"/>
    </location>
    <ligand>
        <name>UDP-N-acetyl-alpha-D-glucosamine</name>
        <dbReference type="ChEBI" id="CHEBI:57705"/>
    </ligand>
</feature>
<comment type="cofactor">
    <cofactor evidence="20">
        <name>Mg(2+)</name>
        <dbReference type="ChEBI" id="CHEBI:18420"/>
    </cofactor>
    <text evidence="20">Binds 1 Mg(2+) ion per subunit.</text>
</comment>
<feature type="region of interest" description="Pyrophosphorylase" evidence="20">
    <location>
        <begin position="1"/>
        <end position="230"/>
    </location>
</feature>
<dbReference type="GO" id="GO:0016020">
    <property type="term" value="C:membrane"/>
    <property type="evidence" value="ECO:0007669"/>
    <property type="project" value="GOC"/>
</dbReference>
<dbReference type="Gene3D" id="3.90.550.10">
    <property type="entry name" value="Spore Coat Polysaccharide Biosynthesis Protein SpsA, Chain A"/>
    <property type="match status" value="1"/>
</dbReference>
<evidence type="ECO:0000256" key="1">
    <source>
        <dbReference type="ARBA" id="ARBA00004496"/>
    </source>
</evidence>
<comment type="catalytic activity">
    <reaction evidence="17 20">
        <text>alpha-D-glucosamine 1-phosphate + acetyl-CoA = N-acetyl-alpha-D-glucosamine 1-phosphate + CoA + H(+)</text>
        <dbReference type="Rhea" id="RHEA:13725"/>
        <dbReference type="ChEBI" id="CHEBI:15378"/>
        <dbReference type="ChEBI" id="CHEBI:57287"/>
        <dbReference type="ChEBI" id="CHEBI:57288"/>
        <dbReference type="ChEBI" id="CHEBI:57776"/>
        <dbReference type="ChEBI" id="CHEBI:58516"/>
        <dbReference type="EC" id="2.3.1.157"/>
    </reaction>
</comment>
<comment type="function">
    <text evidence="19 20">Catalyzes the last two sequential reactions in the de novo biosynthetic pathway for UDP-N-acetylglucosamine (UDP-GlcNAc). The C-terminal domain catalyzes the transfer of acetyl group from acetyl coenzyme A to glucosamine-1-phosphate (GlcN-1-P) to produce N-acetylglucosamine-1-phosphate (GlcNAc-1-P), which is converted into UDP-GlcNAc by the transfer of uridine 5-monophosphate (from uridine 5-triphosphate), a reaction catalyzed by the N-terminal domain.</text>
</comment>
<accession>A0A7W1X966</accession>
<dbReference type="PANTHER" id="PTHR43584">
    <property type="entry name" value="NUCLEOTIDYL TRANSFERASE"/>
    <property type="match status" value="1"/>
</dbReference>
<dbReference type="NCBIfam" id="NF010934">
    <property type="entry name" value="PRK14354.1"/>
    <property type="match status" value="1"/>
</dbReference>
<dbReference type="PANTHER" id="PTHR43584:SF3">
    <property type="entry name" value="BIFUNCTIONAL PROTEIN GLMU"/>
    <property type="match status" value="1"/>
</dbReference>
<dbReference type="PROSITE" id="PS00101">
    <property type="entry name" value="HEXAPEP_TRANSFERASES"/>
    <property type="match status" value="1"/>
</dbReference>
<keyword evidence="8 20" id="KW-0548">Nucleotidyltransferase</keyword>
<dbReference type="AlphaFoldDB" id="A0A7W1X966"/>
<dbReference type="EC" id="2.3.1.157" evidence="20"/>
<comment type="subunit">
    <text evidence="20">Homotrimer.</text>
</comment>
<keyword evidence="12 20" id="KW-0133">Cell shape</keyword>
<dbReference type="GO" id="GO:0009252">
    <property type="term" value="P:peptidoglycan biosynthetic process"/>
    <property type="evidence" value="ECO:0007669"/>
    <property type="project" value="UniProtKB-UniRule"/>
</dbReference>
<feature type="binding site" evidence="20">
    <location>
        <position position="423"/>
    </location>
    <ligand>
        <name>acetyl-CoA</name>
        <dbReference type="ChEBI" id="CHEBI:57288"/>
    </ligand>
</feature>
<dbReference type="InterPro" id="IPR001451">
    <property type="entry name" value="Hexapep"/>
</dbReference>
<dbReference type="UniPathway" id="UPA00113">
    <property type="reaction ID" value="UER00532"/>
</dbReference>
<evidence type="ECO:0000256" key="4">
    <source>
        <dbReference type="ARBA" id="ARBA00007707"/>
    </source>
</evidence>
<feature type="binding site" evidence="20">
    <location>
        <position position="155"/>
    </location>
    <ligand>
        <name>UDP-N-acetyl-alpha-D-glucosamine</name>
        <dbReference type="ChEBI" id="CHEBI:57705"/>
    </ligand>
</feature>
<dbReference type="GO" id="GO:0008360">
    <property type="term" value="P:regulation of cell shape"/>
    <property type="evidence" value="ECO:0007669"/>
    <property type="project" value="UniProtKB-KW"/>
</dbReference>
<organism evidence="22 23">
    <name type="scientific">Thermoactinomyces daqus</name>
    <dbReference type="NCBI Taxonomy" id="1329516"/>
    <lineage>
        <taxon>Bacteria</taxon>
        <taxon>Bacillati</taxon>
        <taxon>Bacillota</taxon>
        <taxon>Bacilli</taxon>
        <taxon>Bacillales</taxon>
        <taxon>Thermoactinomycetaceae</taxon>
        <taxon>Thermoactinomyces</taxon>
    </lineage>
</organism>
<keyword evidence="23" id="KW-1185">Reference proteome</keyword>
<dbReference type="InterPro" id="IPR050065">
    <property type="entry name" value="GlmU-like"/>
</dbReference>
<dbReference type="Proteomes" id="UP000530514">
    <property type="component" value="Unassembled WGS sequence"/>
</dbReference>
<evidence type="ECO:0000259" key="21">
    <source>
        <dbReference type="Pfam" id="PF00483"/>
    </source>
</evidence>
<feature type="binding site" evidence="20">
    <location>
        <begin position="78"/>
        <end position="79"/>
    </location>
    <ligand>
        <name>UDP-N-acetyl-alpha-D-glucosamine</name>
        <dbReference type="ChEBI" id="CHEBI:57705"/>
    </ligand>
</feature>
<dbReference type="HAMAP" id="MF_01631">
    <property type="entry name" value="GlmU"/>
    <property type="match status" value="1"/>
</dbReference>
<dbReference type="Gene3D" id="2.160.10.10">
    <property type="entry name" value="Hexapeptide repeat proteins"/>
    <property type="match status" value="1"/>
</dbReference>
<feature type="binding site" evidence="20">
    <location>
        <begin position="386"/>
        <end position="387"/>
    </location>
    <ligand>
        <name>acetyl-CoA</name>
        <dbReference type="ChEBI" id="CHEBI:57288"/>
    </ligand>
</feature>
<comment type="pathway">
    <text evidence="2 20">Nucleotide-sugar biosynthesis; UDP-N-acetyl-alpha-D-glucosamine biosynthesis; N-acetyl-alpha-D-glucosamine 1-phosphate from alpha-D-glucosamine 6-phosphate (route II): step 2/2.</text>
</comment>
<evidence type="ECO:0000256" key="10">
    <source>
        <dbReference type="ARBA" id="ARBA00022737"/>
    </source>
</evidence>
<feature type="binding site" evidence="20">
    <location>
        <position position="140"/>
    </location>
    <ligand>
        <name>UDP-N-acetyl-alpha-D-glucosamine</name>
        <dbReference type="ChEBI" id="CHEBI:57705"/>
    </ligand>
</feature>
<dbReference type="CDD" id="cd03353">
    <property type="entry name" value="LbH_GlmU_C"/>
    <property type="match status" value="1"/>
</dbReference>
<feature type="binding site" evidence="20">
    <location>
        <begin position="9"/>
        <end position="12"/>
    </location>
    <ligand>
        <name>UDP-N-acetyl-alpha-D-glucosamine</name>
        <dbReference type="ChEBI" id="CHEBI:57705"/>
    </ligand>
</feature>
<keyword evidence="6 20" id="KW-0963">Cytoplasm</keyword>
<dbReference type="SUPFAM" id="SSF51161">
    <property type="entry name" value="Trimeric LpxA-like enzymes"/>
    <property type="match status" value="1"/>
</dbReference>
<feature type="active site" description="Proton acceptor" evidence="20">
    <location>
        <position position="363"/>
    </location>
</feature>
<keyword evidence="14 20" id="KW-0511">Multifunctional enzyme</keyword>
<comment type="pathway">
    <text evidence="20">Bacterial outer membrane biogenesis; LPS lipid A biosynthesis.</text>
</comment>
<dbReference type="GO" id="GO:0000287">
    <property type="term" value="F:magnesium ion binding"/>
    <property type="evidence" value="ECO:0007669"/>
    <property type="project" value="UniProtKB-UniRule"/>
</dbReference>